<dbReference type="InterPro" id="IPR036689">
    <property type="entry name" value="ESAT-6-like_sf"/>
</dbReference>
<evidence type="ECO:0000313" key="1">
    <source>
        <dbReference type="EMBL" id="MBS9535988.1"/>
    </source>
</evidence>
<comment type="caution">
    <text evidence="1">The sequence shown here is derived from an EMBL/GenBank/DDBJ whole genome shotgun (WGS) entry which is preliminary data.</text>
</comment>
<evidence type="ECO:0000313" key="2">
    <source>
        <dbReference type="Proteomes" id="UP001519535"/>
    </source>
</evidence>
<dbReference type="RefSeq" id="WP_214094836.1">
    <property type="nucleotide sequence ID" value="NZ_JAHCLR010000070.1"/>
</dbReference>
<reference evidence="1 2" key="1">
    <citation type="submission" date="2021-05" db="EMBL/GenBank/DDBJ databases">
        <title>Mycobacterium acidophilum sp. nov., an extremely acid-tolerant member of the genus Mycobacterium.</title>
        <authorList>
            <person name="Xia J."/>
        </authorList>
    </citation>
    <scope>NUCLEOTIDE SEQUENCE [LARGE SCALE GENOMIC DNA]</scope>
    <source>
        <strain evidence="1 2">M1</strain>
    </source>
</reference>
<evidence type="ECO:0008006" key="3">
    <source>
        <dbReference type="Google" id="ProtNLM"/>
    </source>
</evidence>
<sequence>MSEMFWQIPEVAALNQQIHAAAAAVDSGHQQSLALAQQSAEHWGGSGSEEFQQVISTINHHYGTLGETIKRAAVTLDSASDGTQHNDAAVASQFL</sequence>
<gene>
    <name evidence="1" type="ORF">KIH27_20605</name>
</gene>
<proteinExistence type="predicted"/>
<protein>
    <recommendedName>
        <fullName evidence="3">ESAT-6-like protein</fullName>
    </recommendedName>
</protein>
<dbReference type="EMBL" id="JAHCLR010000070">
    <property type="protein sequence ID" value="MBS9535988.1"/>
    <property type="molecule type" value="Genomic_DNA"/>
</dbReference>
<dbReference type="Gene3D" id="1.10.287.1060">
    <property type="entry name" value="ESAT-6-like"/>
    <property type="match status" value="1"/>
</dbReference>
<dbReference type="SUPFAM" id="SSF140453">
    <property type="entry name" value="EsxAB dimer-like"/>
    <property type="match status" value="1"/>
</dbReference>
<keyword evidence="2" id="KW-1185">Reference proteome</keyword>
<organism evidence="1 2">
    <name type="scientific">Mycolicibacter acidiphilus</name>
    <dbReference type="NCBI Taxonomy" id="2835306"/>
    <lineage>
        <taxon>Bacteria</taxon>
        <taxon>Bacillati</taxon>
        <taxon>Actinomycetota</taxon>
        <taxon>Actinomycetes</taxon>
        <taxon>Mycobacteriales</taxon>
        <taxon>Mycobacteriaceae</taxon>
        <taxon>Mycolicibacter</taxon>
    </lineage>
</organism>
<dbReference type="Proteomes" id="UP001519535">
    <property type="component" value="Unassembled WGS sequence"/>
</dbReference>
<name>A0ABS5RQZ7_9MYCO</name>
<accession>A0ABS5RQZ7</accession>